<name>A0A8S5L613_9CAUD</name>
<proteinExistence type="predicted"/>
<accession>A0A8S5L613</accession>
<sequence length="36" mass="4104">MLNPTWLLIMANSPQLKPSATYFIRCGLPDPLFKIL</sequence>
<evidence type="ECO:0000313" key="1">
    <source>
        <dbReference type="EMBL" id="DAD65216.1"/>
    </source>
</evidence>
<reference evidence="1" key="1">
    <citation type="journal article" date="2021" name="Proc. Natl. Acad. Sci. U.S.A.">
        <title>A Catalog of Tens of Thousands of Viruses from Human Metagenomes Reveals Hidden Associations with Chronic Diseases.</title>
        <authorList>
            <person name="Tisza M.J."/>
            <person name="Buck C.B."/>
        </authorList>
    </citation>
    <scope>NUCLEOTIDE SEQUENCE</scope>
    <source>
        <strain evidence="1">CtD4R19</strain>
    </source>
</reference>
<dbReference type="EMBL" id="BK014638">
    <property type="protein sequence ID" value="DAD65216.1"/>
    <property type="molecule type" value="Genomic_DNA"/>
</dbReference>
<organism evidence="1">
    <name type="scientific">Siphoviridae sp. ctD4R19</name>
    <dbReference type="NCBI Taxonomy" id="2823568"/>
    <lineage>
        <taxon>Viruses</taxon>
        <taxon>Duplodnaviria</taxon>
        <taxon>Heunggongvirae</taxon>
        <taxon>Uroviricota</taxon>
        <taxon>Caudoviricetes</taxon>
    </lineage>
</organism>
<protein>
    <submittedName>
        <fullName evidence="1">Uncharacterized protein</fullName>
    </submittedName>
</protein>